<evidence type="ECO:0000259" key="1">
    <source>
        <dbReference type="Pfam" id="PF03108"/>
    </source>
</evidence>
<dbReference type="Proteomes" id="UP000289738">
    <property type="component" value="Chromosome B03"/>
</dbReference>
<proteinExistence type="predicted"/>
<dbReference type="InterPro" id="IPR004332">
    <property type="entry name" value="Transposase_MuDR"/>
</dbReference>
<feature type="domain" description="Transposase MuDR plant" evidence="1">
    <location>
        <begin position="117"/>
        <end position="174"/>
    </location>
</feature>
<name>A0A445A1P7_ARAHY</name>
<dbReference type="AlphaFoldDB" id="A0A445A1P7"/>
<protein>
    <recommendedName>
        <fullName evidence="1">Transposase MuDR plant domain-containing protein</fullName>
    </recommendedName>
</protein>
<comment type="caution">
    <text evidence="2">The sequence shown here is derived from an EMBL/GenBank/DDBJ whole genome shotgun (WGS) entry which is preliminary data.</text>
</comment>
<evidence type="ECO:0000313" key="3">
    <source>
        <dbReference type="Proteomes" id="UP000289738"/>
    </source>
</evidence>
<dbReference type="Pfam" id="PF03108">
    <property type="entry name" value="DBD_Tnp_Mut"/>
    <property type="match status" value="1"/>
</dbReference>
<keyword evidence="3" id="KW-1185">Reference proteome</keyword>
<evidence type="ECO:0000313" key="2">
    <source>
        <dbReference type="EMBL" id="RYR20363.1"/>
    </source>
</evidence>
<accession>A0A445A1P7</accession>
<gene>
    <name evidence="2" type="ORF">Ahy_B03g065471</name>
</gene>
<sequence length="176" mass="20755">MLVAADPPTRPLCRMIHLSHHHRFMLLVQWKIWTWMMKTPMRSMLRIATIVVLLKMMMRRSLYQRCQSRQRCAMFCLLPHLISALSYVPSHYHALDLDAMHEKSPFFNTGKDDYSGVEFRVSHKFKSTDAVMQGVKNYNICRRAKYQVVESDRLKYHVHCCQSAIGSPWSLRVALR</sequence>
<dbReference type="EMBL" id="SDMP01000013">
    <property type="protein sequence ID" value="RYR20363.1"/>
    <property type="molecule type" value="Genomic_DNA"/>
</dbReference>
<reference evidence="2 3" key="1">
    <citation type="submission" date="2019-01" db="EMBL/GenBank/DDBJ databases">
        <title>Sequencing of cultivated peanut Arachis hypogaea provides insights into genome evolution and oil improvement.</title>
        <authorList>
            <person name="Chen X."/>
        </authorList>
    </citation>
    <scope>NUCLEOTIDE SEQUENCE [LARGE SCALE GENOMIC DNA]</scope>
    <source>
        <strain evidence="3">cv. Fuhuasheng</strain>
        <tissue evidence="2">Leaves</tissue>
    </source>
</reference>
<organism evidence="2 3">
    <name type="scientific">Arachis hypogaea</name>
    <name type="common">Peanut</name>
    <dbReference type="NCBI Taxonomy" id="3818"/>
    <lineage>
        <taxon>Eukaryota</taxon>
        <taxon>Viridiplantae</taxon>
        <taxon>Streptophyta</taxon>
        <taxon>Embryophyta</taxon>
        <taxon>Tracheophyta</taxon>
        <taxon>Spermatophyta</taxon>
        <taxon>Magnoliopsida</taxon>
        <taxon>eudicotyledons</taxon>
        <taxon>Gunneridae</taxon>
        <taxon>Pentapetalae</taxon>
        <taxon>rosids</taxon>
        <taxon>fabids</taxon>
        <taxon>Fabales</taxon>
        <taxon>Fabaceae</taxon>
        <taxon>Papilionoideae</taxon>
        <taxon>50 kb inversion clade</taxon>
        <taxon>dalbergioids sensu lato</taxon>
        <taxon>Dalbergieae</taxon>
        <taxon>Pterocarpus clade</taxon>
        <taxon>Arachis</taxon>
    </lineage>
</organism>